<dbReference type="PIRSF" id="PIRSF028458">
    <property type="entry name" value="UCP028458_glyceroPtfrase"/>
    <property type="match status" value="1"/>
</dbReference>
<dbReference type="GO" id="GO:0047355">
    <property type="term" value="F:CDP-glycerol glycerophosphotransferase activity"/>
    <property type="evidence" value="ECO:0007669"/>
    <property type="project" value="InterPro"/>
</dbReference>
<dbReference type="Gene3D" id="3.40.50.12580">
    <property type="match status" value="1"/>
</dbReference>
<sequence>MRRHLLFGTELYALPILQPIAAAARAQNAEVAWFLDGAAAGHALPPGELRLRDVAAVRRWRPDAVFSASNDVPHVFPGAKVQVFHGFSVGKRSEARGHFRIRGWFDLYCTQGPATTRPFQALADQLGHFVVAETGWPKLDPLFAASGAAADLRAAAGGRPVVMYASTFTERLTSAPALIEEIARQIAGGERYWLLTLHPKSAPEWMDRYRALAGPHARFLEADALIAMLRAADVLVCDTSSVVPEFALQGKPVVTFRNNAVQPYMIDIGEAAALEPALRRAFAPEPALRAELDTLSAQIHPYRDGRSSERVLAATEDLLAGRIRPRAPKPANRLRKLQSRLHLRYFGPAG</sequence>
<comment type="caution">
    <text evidence="1">The sequence shown here is derived from an EMBL/GenBank/DDBJ whole genome shotgun (WGS) entry which is preliminary data.</text>
</comment>
<dbReference type="EMBL" id="QFPO01000005">
    <property type="protein sequence ID" value="PZQ16349.1"/>
    <property type="molecule type" value="Genomic_DNA"/>
</dbReference>
<gene>
    <name evidence="1" type="ORF">DI564_06850</name>
</gene>
<keyword evidence="1" id="KW-0808">Transferase</keyword>
<dbReference type="InterPro" id="IPR007554">
    <property type="entry name" value="Glycerophosphate_synth"/>
</dbReference>
<dbReference type="SUPFAM" id="SSF53756">
    <property type="entry name" value="UDP-Glycosyltransferase/glycogen phosphorylase"/>
    <property type="match status" value="1"/>
</dbReference>
<evidence type="ECO:0000313" key="1">
    <source>
        <dbReference type="EMBL" id="PZQ16349.1"/>
    </source>
</evidence>
<protein>
    <submittedName>
        <fullName evidence="1">CDP-glycerol glycerophosphotransferase</fullName>
    </submittedName>
</protein>
<dbReference type="Proteomes" id="UP000249046">
    <property type="component" value="Unassembled WGS sequence"/>
</dbReference>
<dbReference type="InterPro" id="IPR016886">
    <property type="entry name" value="UCP028458_glyceroPtfrase"/>
</dbReference>
<dbReference type="Pfam" id="PF04464">
    <property type="entry name" value="Glyphos_transf"/>
    <property type="match status" value="1"/>
</dbReference>
<organism evidence="1 2">
    <name type="scientific">Rhodanobacter denitrificans</name>
    <dbReference type="NCBI Taxonomy" id="666685"/>
    <lineage>
        <taxon>Bacteria</taxon>
        <taxon>Pseudomonadati</taxon>
        <taxon>Pseudomonadota</taxon>
        <taxon>Gammaproteobacteria</taxon>
        <taxon>Lysobacterales</taxon>
        <taxon>Rhodanobacteraceae</taxon>
        <taxon>Rhodanobacter</taxon>
    </lineage>
</organism>
<name>A0A2W5KJY4_9GAMM</name>
<dbReference type="GO" id="GO:0016020">
    <property type="term" value="C:membrane"/>
    <property type="evidence" value="ECO:0007669"/>
    <property type="project" value="InterPro"/>
</dbReference>
<reference evidence="1 2" key="1">
    <citation type="submission" date="2017-08" db="EMBL/GenBank/DDBJ databases">
        <title>Infants hospitalized years apart are colonized by the same room-sourced microbial strains.</title>
        <authorList>
            <person name="Brooks B."/>
            <person name="Olm M.R."/>
            <person name="Firek B.A."/>
            <person name="Baker R."/>
            <person name="Thomas B.C."/>
            <person name="Morowitz M.J."/>
            <person name="Banfield J.F."/>
        </authorList>
    </citation>
    <scope>NUCLEOTIDE SEQUENCE [LARGE SCALE GENOMIC DNA]</scope>
    <source>
        <strain evidence="1">S2_005_003_R2_42</strain>
    </source>
</reference>
<dbReference type="InterPro" id="IPR043148">
    <property type="entry name" value="TagF_C"/>
</dbReference>
<proteinExistence type="predicted"/>
<evidence type="ECO:0000313" key="2">
    <source>
        <dbReference type="Proteomes" id="UP000249046"/>
    </source>
</evidence>
<dbReference type="AlphaFoldDB" id="A0A2W5KJY4"/>
<accession>A0A2W5KJY4</accession>